<dbReference type="CDD" id="cd10035">
    <property type="entry name" value="UDG_like"/>
    <property type="match status" value="1"/>
</dbReference>
<comment type="caution">
    <text evidence="2">The sequence shown here is derived from an EMBL/GenBank/DDBJ whole genome shotgun (WGS) entry which is preliminary data.</text>
</comment>
<proteinExistence type="predicted"/>
<evidence type="ECO:0000259" key="1">
    <source>
        <dbReference type="Pfam" id="PF03167"/>
    </source>
</evidence>
<accession>A0A9E5T1P3</accession>
<protein>
    <recommendedName>
        <fullName evidence="1">Uracil-DNA glycosylase-like domain-containing protein</fullName>
    </recommendedName>
</protein>
<dbReference type="Gene3D" id="3.40.470.10">
    <property type="entry name" value="Uracil-DNA glycosylase-like domain"/>
    <property type="match status" value="1"/>
</dbReference>
<sequence>MRGPIEDFIAALTRQHNTATVANPYRDPRLAGNLQRYLQAMNNMTGKRILLVGEAPGYKGCKLTGIPFSSGKIFQQFNHPLLKQLAAQISLDTVESENTATMVWEYLSRKRTTPLFWNAFPFHPHLPGNPRSNRAPTAAEIAAGISHLQRLHDFYQPDFIAGIGAKGVCSAETAFPQEAVMAIRHPSYGGKADFIAGMNKLMRKKRTP</sequence>
<dbReference type="SUPFAM" id="SSF52141">
    <property type="entry name" value="Uracil-DNA glycosylase-like"/>
    <property type="match status" value="1"/>
</dbReference>
<dbReference type="Pfam" id="PF03167">
    <property type="entry name" value="UDG"/>
    <property type="match status" value="1"/>
</dbReference>
<gene>
    <name evidence="2" type="ORF">G8770_19130</name>
</gene>
<dbReference type="InterPro" id="IPR036895">
    <property type="entry name" value="Uracil-DNA_glycosylase-like_sf"/>
</dbReference>
<dbReference type="RefSeq" id="WP_167190780.1">
    <property type="nucleotide sequence ID" value="NZ_JAAONZ010000018.1"/>
</dbReference>
<dbReference type="Proteomes" id="UP000787472">
    <property type="component" value="Unassembled WGS sequence"/>
</dbReference>
<name>A0A9E5T1P3_9GAMM</name>
<reference evidence="2" key="1">
    <citation type="submission" date="2020-03" db="EMBL/GenBank/DDBJ databases">
        <authorList>
            <person name="Guo F."/>
        </authorList>
    </citation>
    <scope>NUCLEOTIDE SEQUENCE</scope>
    <source>
        <strain evidence="2">JCM 30134</strain>
    </source>
</reference>
<evidence type="ECO:0000313" key="2">
    <source>
        <dbReference type="EMBL" id="NHO67665.1"/>
    </source>
</evidence>
<organism evidence="2 3">
    <name type="scientific">Pseudomaricurvus hydrocarbonicus</name>
    <dbReference type="NCBI Taxonomy" id="1470433"/>
    <lineage>
        <taxon>Bacteria</taxon>
        <taxon>Pseudomonadati</taxon>
        <taxon>Pseudomonadota</taxon>
        <taxon>Gammaproteobacteria</taxon>
        <taxon>Cellvibrionales</taxon>
        <taxon>Cellvibrionaceae</taxon>
        <taxon>Pseudomaricurvus</taxon>
    </lineage>
</organism>
<dbReference type="AlphaFoldDB" id="A0A9E5T1P3"/>
<dbReference type="InterPro" id="IPR005122">
    <property type="entry name" value="Uracil-DNA_glycosylase-like"/>
</dbReference>
<dbReference type="EMBL" id="JAAONZ010000018">
    <property type="protein sequence ID" value="NHO67665.1"/>
    <property type="molecule type" value="Genomic_DNA"/>
</dbReference>
<evidence type="ECO:0000313" key="3">
    <source>
        <dbReference type="Proteomes" id="UP000787472"/>
    </source>
</evidence>
<keyword evidence="3" id="KW-1185">Reference proteome</keyword>
<feature type="domain" description="Uracil-DNA glycosylase-like" evidence="1">
    <location>
        <begin position="47"/>
        <end position="188"/>
    </location>
</feature>